<gene>
    <name evidence="1" type="ORF">ABWK59_25340</name>
</gene>
<evidence type="ECO:0000313" key="1">
    <source>
        <dbReference type="EMBL" id="XCM81985.1"/>
    </source>
</evidence>
<proteinExistence type="predicted"/>
<dbReference type="EMBL" id="CP159872">
    <property type="protein sequence ID" value="XCM81985.1"/>
    <property type="molecule type" value="Genomic_DNA"/>
</dbReference>
<dbReference type="AlphaFoldDB" id="A0AAU8K404"/>
<dbReference type="KEGG" id="kcm:ABWK59_25340"/>
<name>A0AAU8K404_9ACTN</name>
<dbReference type="RefSeq" id="WP_354642915.1">
    <property type="nucleotide sequence ID" value="NZ_CP159872.1"/>
</dbReference>
<evidence type="ECO:0008006" key="2">
    <source>
        <dbReference type="Google" id="ProtNLM"/>
    </source>
</evidence>
<accession>A0AAU8K404</accession>
<protein>
    <recommendedName>
        <fullName evidence="2">MarR family transcriptional regulator</fullName>
    </recommendedName>
</protein>
<organism evidence="1">
    <name type="scientific">Kitasatospora camelliae</name>
    <dbReference type="NCBI Taxonomy" id="3156397"/>
    <lineage>
        <taxon>Bacteria</taxon>
        <taxon>Bacillati</taxon>
        <taxon>Actinomycetota</taxon>
        <taxon>Actinomycetes</taxon>
        <taxon>Kitasatosporales</taxon>
        <taxon>Streptomycetaceae</taxon>
        <taxon>Kitasatospora</taxon>
    </lineage>
</organism>
<sequence length="190" mass="21034">MSIDFDTLELALLRDDLAYHQARVLLLVNAVSKASGHTKKLDGLTKLAKLDFLLRYPALAPIVLEHLSDSDPRLSLSPEEVSTPTEVEAPMVRYKYGPWDDRYYAIIGALVGRGLLRYAKGRKGSVALVATAEGRRLAEDMSAAPKWRALSERSEAIADASSGMTGNALKDLIYQKLESLMDRPHRQVIK</sequence>
<reference evidence="1" key="1">
    <citation type="submission" date="2024-06" db="EMBL/GenBank/DDBJ databases">
        <title>The genome sequences of Kitasatospora sp. strain HUAS MG31.</title>
        <authorList>
            <person name="Mo P."/>
        </authorList>
    </citation>
    <scope>NUCLEOTIDE SEQUENCE</scope>
    <source>
        <strain evidence="1">HUAS MG31</strain>
    </source>
</reference>